<evidence type="ECO:0000313" key="3">
    <source>
        <dbReference type="Proteomes" id="UP001343724"/>
    </source>
</evidence>
<organism evidence="2 3">
    <name type="scientific">Adlercreutzia shanghongiae</name>
    <dbReference type="NCBI Taxonomy" id="3111773"/>
    <lineage>
        <taxon>Bacteria</taxon>
        <taxon>Bacillati</taxon>
        <taxon>Actinomycetota</taxon>
        <taxon>Coriobacteriia</taxon>
        <taxon>Eggerthellales</taxon>
        <taxon>Eggerthellaceae</taxon>
        <taxon>Adlercreutzia</taxon>
    </lineage>
</organism>
<dbReference type="Gene3D" id="1.10.3480.10">
    <property type="entry name" value="TorD-like"/>
    <property type="match status" value="1"/>
</dbReference>
<dbReference type="PANTHER" id="PTHR34227">
    <property type="entry name" value="CHAPERONE PROTEIN YCDY"/>
    <property type="match status" value="1"/>
</dbReference>
<dbReference type="SUPFAM" id="SSF89155">
    <property type="entry name" value="TorD-like"/>
    <property type="match status" value="1"/>
</dbReference>
<dbReference type="InterPro" id="IPR036411">
    <property type="entry name" value="TorD-like_sf"/>
</dbReference>
<name>A0ABU6IXJ8_9ACTN</name>
<comment type="caution">
    <text evidence="2">The sequence shown here is derived from an EMBL/GenBank/DDBJ whole genome shotgun (WGS) entry which is preliminary data.</text>
</comment>
<dbReference type="InterPro" id="IPR020945">
    <property type="entry name" value="DMSO/NO3_reduct_chaperone"/>
</dbReference>
<dbReference type="EMBL" id="JAYMFH010000003">
    <property type="protein sequence ID" value="MEC4294570.1"/>
    <property type="molecule type" value="Genomic_DNA"/>
</dbReference>
<protein>
    <submittedName>
        <fullName evidence="2">Molecular chaperone TorD family protein</fullName>
    </submittedName>
</protein>
<dbReference type="RefSeq" id="WP_326439206.1">
    <property type="nucleotide sequence ID" value="NZ_JAYMFH010000003.1"/>
</dbReference>
<sequence length="220" mass="24067">MVALGKTETMDVLAARALAYRAFQRIFASEPDGALLEALGSDALRMSLELLAGNEAANAFGRTLSSVSDLGAVGDEYTRVFLGPGDLAAPPWESTYLSNDNLIFQASTLAVREAYLKAGFLPVMHPRVADDHIALELDFMSRLAQKAQGLYADDDEAGFEEELKRQKSFLNEHLLKWVPFYERRLSESGIGSFYGRILEVLTAFLAGDALALRDLLSDGL</sequence>
<dbReference type="Pfam" id="PF02613">
    <property type="entry name" value="Nitrate_red_del"/>
    <property type="match status" value="1"/>
</dbReference>
<proteinExistence type="predicted"/>
<dbReference type="Proteomes" id="UP001343724">
    <property type="component" value="Unassembled WGS sequence"/>
</dbReference>
<evidence type="ECO:0000256" key="1">
    <source>
        <dbReference type="ARBA" id="ARBA00023186"/>
    </source>
</evidence>
<dbReference type="InterPro" id="IPR050289">
    <property type="entry name" value="TorD/DmsD_chaperones"/>
</dbReference>
<gene>
    <name evidence="2" type="ORF">VJ920_04545</name>
</gene>
<accession>A0ABU6IXJ8</accession>
<evidence type="ECO:0000313" key="2">
    <source>
        <dbReference type="EMBL" id="MEC4294570.1"/>
    </source>
</evidence>
<keyword evidence="1" id="KW-0143">Chaperone</keyword>
<dbReference type="PANTHER" id="PTHR34227:SF1">
    <property type="entry name" value="DIMETHYL SULFOXIDE REDUCTASE CHAPERONE-RELATED"/>
    <property type="match status" value="1"/>
</dbReference>
<reference evidence="2 3" key="1">
    <citation type="submission" date="2024-01" db="EMBL/GenBank/DDBJ databases">
        <title>novel species in genus Adlercreutzia.</title>
        <authorList>
            <person name="Liu X."/>
        </authorList>
    </citation>
    <scope>NUCLEOTIDE SEQUENCE [LARGE SCALE GENOMIC DNA]</scope>
    <source>
        <strain evidence="2 3">R22</strain>
    </source>
</reference>
<keyword evidence="3" id="KW-1185">Reference proteome</keyword>